<comment type="caution">
    <text evidence="1">The sequence shown here is derived from an EMBL/GenBank/DDBJ whole genome shotgun (WGS) entry which is preliminary data.</text>
</comment>
<accession>A0ACC5Y520</accession>
<keyword evidence="2" id="KW-1185">Reference proteome</keyword>
<organism evidence="1 2">
    <name type="scientific">Pangasius djambal</name>
    <dbReference type="NCBI Taxonomy" id="1691987"/>
    <lineage>
        <taxon>Eukaryota</taxon>
        <taxon>Metazoa</taxon>
        <taxon>Chordata</taxon>
        <taxon>Craniata</taxon>
        <taxon>Vertebrata</taxon>
        <taxon>Euteleostomi</taxon>
        <taxon>Actinopterygii</taxon>
        <taxon>Neopterygii</taxon>
        <taxon>Teleostei</taxon>
        <taxon>Ostariophysi</taxon>
        <taxon>Siluriformes</taxon>
        <taxon>Pangasiidae</taxon>
        <taxon>Pangasius</taxon>
    </lineage>
</organism>
<evidence type="ECO:0000313" key="1">
    <source>
        <dbReference type="EMBL" id="MCJ8730432.1"/>
    </source>
</evidence>
<gene>
    <name evidence="1" type="ORF">PDJAM_G00184400</name>
</gene>
<name>A0ACC5Y520_9TELE</name>
<evidence type="ECO:0000313" key="2">
    <source>
        <dbReference type="Proteomes" id="UP000830395"/>
    </source>
</evidence>
<proteinExistence type="predicted"/>
<sequence length="119" mass="13248">MTFRLHNIFGWPVCLLRAMAYRSICIALLLLLIGHMLAVPEIEPANRNTHTAPCQDHSKLNDRLDAVEKRVEETVQKLEAELAVLLDTIQAPEWSSLLNTDTAGPAVDILDESNVPPHS</sequence>
<protein>
    <submittedName>
        <fullName evidence="1">Uncharacterized protein</fullName>
    </submittedName>
</protein>
<dbReference type="Proteomes" id="UP000830395">
    <property type="component" value="Chromosome 3"/>
</dbReference>
<dbReference type="EMBL" id="CM040977">
    <property type="protein sequence ID" value="MCJ8730432.1"/>
    <property type="molecule type" value="Genomic_DNA"/>
</dbReference>
<reference evidence="1" key="1">
    <citation type="submission" date="2020-02" db="EMBL/GenBank/DDBJ databases">
        <title>Genome sequencing of the panga catfish, Pangasius djambal.</title>
        <authorList>
            <person name="Wen M."/>
            <person name="Zahm M."/>
            <person name="Roques C."/>
            <person name="Cabau C."/>
            <person name="Klopp C."/>
            <person name="Donnadieu C."/>
            <person name="Jouanno E."/>
            <person name="Avarre J.-C."/>
            <person name="Campet M."/>
            <person name="Ha T."/>
            <person name="Dugue R."/>
            <person name="Lampietro C."/>
            <person name="Louis A."/>
            <person name="Herpin A."/>
            <person name="Echchiki A."/>
            <person name="Berthelot C."/>
            <person name="Parey E."/>
            <person name="Roest-Crollius H."/>
            <person name="Braasch I."/>
            <person name="Postlethwait J.H."/>
            <person name="Bobe J."/>
            <person name="Montfort J."/>
            <person name="Bouchez O."/>
            <person name="Begum T."/>
            <person name="Schartl M."/>
            <person name="Gustiano R."/>
            <person name="Guiguen Y."/>
        </authorList>
    </citation>
    <scope>NUCLEOTIDE SEQUENCE</scope>
    <source>
        <strain evidence="1">Pdj_M5554</strain>
    </source>
</reference>